<proteinExistence type="predicted"/>
<reference evidence="1 2" key="1">
    <citation type="journal article" date="2019" name="Plant Biotechnol. J.">
        <title>The red bayberry genome and genetic basis of sex determination.</title>
        <authorList>
            <person name="Jia H.M."/>
            <person name="Jia H.J."/>
            <person name="Cai Q.L."/>
            <person name="Wang Y."/>
            <person name="Zhao H.B."/>
            <person name="Yang W.F."/>
            <person name="Wang G.Y."/>
            <person name="Li Y.H."/>
            <person name="Zhan D.L."/>
            <person name="Shen Y.T."/>
            <person name="Niu Q.F."/>
            <person name="Chang L."/>
            <person name="Qiu J."/>
            <person name="Zhao L."/>
            <person name="Xie H.B."/>
            <person name="Fu W.Y."/>
            <person name="Jin J."/>
            <person name="Li X.W."/>
            <person name="Jiao Y."/>
            <person name="Zhou C.C."/>
            <person name="Tu T."/>
            <person name="Chai C.Y."/>
            <person name="Gao J.L."/>
            <person name="Fan L.J."/>
            <person name="van de Weg E."/>
            <person name="Wang J.Y."/>
            <person name="Gao Z.S."/>
        </authorList>
    </citation>
    <scope>NUCLEOTIDE SEQUENCE [LARGE SCALE GENOMIC DNA]</scope>
    <source>
        <tissue evidence="1">Leaves</tissue>
    </source>
</reference>
<dbReference type="AntiFam" id="ANF00039">
    <property type="entry name" value="Antisense to SRP RNA"/>
</dbReference>
<organism evidence="1 2">
    <name type="scientific">Morella rubra</name>
    <name type="common">Chinese bayberry</name>
    <dbReference type="NCBI Taxonomy" id="262757"/>
    <lineage>
        <taxon>Eukaryota</taxon>
        <taxon>Viridiplantae</taxon>
        <taxon>Streptophyta</taxon>
        <taxon>Embryophyta</taxon>
        <taxon>Tracheophyta</taxon>
        <taxon>Spermatophyta</taxon>
        <taxon>Magnoliopsida</taxon>
        <taxon>eudicotyledons</taxon>
        <taxon>Gunneridae</taxon>
        <taxon>Pentapetalae</taxon>
        <taxon>rosids</taxon>
        <taxon>fabids</taxon>
        <taxon>Fagales</taxon>
        <taxon>Myricaceae</taxon>
        <taxon>Morella</taxon>
    </lineage>
</organism>
<dbReference type="AlphaFoldDB" id="A0A6A1WCG3"/>
<gene>
    <name evidence="1" type="ORF">CJ030_MR3G015773</name>
</gene>
<keyword evidence="2" id="KW-1185">Reference proteome</keyword>
<dbReference type="OrthoDB" id="993217at2759"/>
<evidence type="ECO:0000313" key="2">
    <source>
        <dbReference type="Proteomes" id="UP000516437"/>
    </source>
</evidence>
<dbReference type="EMBL" id="RXIC02000021">
    <property type="protein sequence ID" value="KAB1220520.1"/>
    <property type="molecule type" value="Genomic_DNA"/>
</dbReference>
<evidence type="ECO:0000313" key="1">
    <source>
        <dbReference type="EMBL" id="KAB1220520.1"/>
    </source>
</evidence>
<dbReference type="Proteomes" id="UP000516437">
    <property type="component" value="Chromosome 3"/>
</dbReference>
<sequence>MATIRRQPTRQNTFDKKESREKKCWFNRIRLTRQCGHAAHGPVILPLLRAGGDRCTVKPASRFALRSRSHLTQAFAQIRQPNSQLGAGEPVVCTTNPAERAEPLFQHLSCPHSSHKLALPSSASYTALTET</sequence>
<name>A0A6A1WCG3_9ROSI</name>
<accession>A0A6A1WCG3</accession>
<comment type="caution">
    <text evidence="1">The sequence shown here is derived from an EMBL/GenBank/DDBJ whole genome shotgun (WGS) entry which is preliminary data.</text>
</comment>
<protein>
    <submittedName>
        <fullName evidence="1">Uncharacterized protein</fullName>
    </submittedName>
</protein>